<dbReference type="PANTHER" id="PTHR21017:SF17">
    <property type="entry name" value="PROTEIN NIPSNAP"/>
    <property type="match status" value="1"/>
</dbReference>
<dbReference type="RefSeq" id="WP_058356654.1">
    <property type="nucleotide sequence ID" value="NZ_CABKVG010000009.1"/>
</dbReference>
<dbReference type="InterPro" id="IPR012577">
    <property type="entry name" value="NIPSNAP"/>
</dbReference>
<reference evidence="3 4" key="1">
    <citation type="journal article" date="2022" name="Res Sq">
        <title>Evolution of multicellular longitudinally dividing oral cavity symbionts (Neisseriaceae).</title>
        <authorList>
            <person name="Nyongesa S."/>
            <person name="Weber P."/>
            <person name="Bernet E."/>
            <person name="Pullido F."/>
            <person name="Nieckarz M."/>
            <person name="Delaby M."/>
            <person name="Nieves C."/>
            <person name="Viehboeck T."/>
            <person name="Krause N."/>
            <person name="Rivera-Millot A."/>
            <person name="Nakamura A."/>
            <person name="Vischer N."/>
            <person name="VanNieuwenhze M."/>
            <person name="Brun Y."/>
            <person name="Cava F."/>
            <person name="Bulgheresi S."/>
            <person name="Veyrier F."/>
        </authorList>
    </citation>
    <scope>NUCLEOTIDE SEQUENCE [LARGE SCALE GENOMIC DNA]</scope>
    <source>
        <strain evidence="3 4">SN4</strain>
    </source>
</reference>
<dbReference type="EMBL" id="CP091511">
    <property type="protein sequence ID" value="UOO87906.1"/>
    <property type="molecule type" value="Genomic_DNA"/>
</dbReference>
<proteinExistence type="inferred from homology"/>
<sequence>MNEQDYPIVDLRFYSIAPRGMAEFLQHFNELAMPLLMKHLGTPVGFYTTTIGTLNQFVHIWEYESLADYERRSNARDADPEFATYLQATKGLVVAQHNQIIKKVAMNTTTV</sequence>
<name>A0ABY4DXS5_9NEIS</name>
<dbReference type="Gene3D" id="3.30.70.100">
    <property type="match status" value="1"/>
</dbReference>
<dbReference type="Proteomes" id="UP000832011">
    <property type="component" value="Chromosome"/>
</dbReference>
<protein>
    <submittedName>
        <fullName evidence="3">NIPSNAP family protein</fullName>
    </submittedName>
</protein>
<accession>A0ABY4DXS5</accession>
<dbReference type="SUPFAM" id="SSF54909">
    <property type="entry name" value="Dimeric alpha+beta barrel"/>
    <property type="match status" value="1"/>
</dbReference>
<dbReference type="InterPro" id="IPR051557">
    <property type="entry name" value="NipSnap_domain"/>
</dbReference>
<evidence type="ECO:0000259" key="2">
    <source>
        <dbReference type="Pfam" id="PF07978"/>
    </source>
</evidence>
<organism evidence="3 4">
    <name type="scientific">Vitreoscilla massiliensis</name>
    <dbReference type="NCBI Taxonomy" id="1689272"/>
    <lineage>
        <taxon>Bacteria</taxon>
        <taxon>Pseudomonadati</taxon>
        <taxon>Pseudomonadota</taxon>
        <taxon>Betaproteobacteria</taxon>
        <taxon>Neisseriales</taxon>
        <taxon>Neisseriaceae</taxon>
        <taxon>Vitreoscilla</taxon>
    </lineage>
</organism>
<dbReference type="Pfam" id="PF07978">
    <property type="entry name" value="NIPSNAP"/>
    <property type="match status" value="1"/>
</dbReference>
<dbReference type="PANTHER" id="PTHR21017">
    <property type="entry name" value="NIPSNAP-RELATED"/>
    <property type="match status" value="1"/>
</dbReference>
<feature type="domain" description="NIPSNAP" evidence="2">
    <location>
        <begin position="10"/>
        <end position="105"/>
    </location>
</feature>
<comment type="similarity">
    <text evidence="1">Belongs to the NipSnap family.</text>
</comment>
<evidence type="ECO:0000256" key="1">
    <source>
        <dbReference type="ARBA" id="ARBA00005291"/>
    </source>
</evidence>
<evidence type="ECO:0000313" key="3">
    <source>
        <dbReference type="EMBL" id="UOO87906.1"/>
    </source>
</evidence>
<keyword evidence="4" id="KW-1185">Reference proteome</keyword>
<gene>
    <name evidence="3" type="ORF">LVJ82_10420</name>
</gene>
<dbReference type="InterPro" id="IPR011008">
    <property type="entry name" value="Dimeric_a/b-barrel"/>
</dbReference>
<evidence type="ECO:0000313" key="4">
    <source>
        <dbReference type="Proteomes" id="UP000832011"/>
    </source>
</evidence>